<evidence type="ECO:0000256" key="12">
    <source>
        <dbReference type="ARBA" id="ARBA00022984"/>
    </source>
</evidence>
<comment type="pathway">
    <text evidence="19">Glycan biosynthesis.</text>
</comment>
<evidence type="ECO:0000259" key="23">
    <source>
        <dbReference type="Pfam" id="PF00912"/>
    </source>
</evidence>
<dbReference type="GO" id="GO:0008955">
    <property type="term" value="F:peptidoglycan glycosyltransferase activity"/>
    <property type="evidence" value="ECO:0007669"/>
    <property type="project" value="UniProtKB-EC"/>
</dbReference>
<dbReference type="InterPro" id="IPR001460">
    <property type="entry name" value="PCN-bd_Tpept"/>
</dbReference>
<evidence type="ECO:0000256" key="16">
    <source>
        <dbReference type="ARBA" id="ARBA00023316"/>
    </source>
</evidence>
<feature type="domain" description="Glycosyl transferase family 51" evidence="23">
    <location>
        <begin position="75"/>
        <end position="249"/>
    </location>
</feature>
<dbReference type="GO" id="GO:0004180">
    <property type="term" value="F:carboxypeptidase activity"/>
    <property type="evidence" value="ECO:0007669"/>
    <property type="project" value="UniProtKB-KW"/>
</dbReference>
<proteinExistence type="inferred from homology"/>
<dbReference type="KEGG" id="ddu:GF1_04850"/>
<evidence type="ECO:0000256" key="2">
    <source>
        <dbReference type="ARBA" id="ARBA00004752"/>
    </source>
</evidence>
<dbReference type="SUPFAM" id="SSF56601">
    <property type="entry name" value="beta-lactamase/transpeptidase-like"/>
    <property type="match status" value="1"/>
</dbReference>
<dbReference type="InterPro" id="IPR012338">
    <property type="entry name" value="Beta-lactam/transpept-like"/>
</dbReference>
<protein>
    <recommendedName>
        <fullName evidence="17">peptidoglycan glycosyltransferase</fullName>
        <ecNumber evidence="17">2.4.99.28</ecNumber>
    </recommendedName>
</protein>
<dbReference type="GO" id="GO:0009252">
    <property type="term" value="P:peptidoglycan biosynthetic process"/>
    <property type="evidence" value="ECO:0007669"/>
    <property type="project" value="UniProtKB-KW"/>
</dbReference>
<evidence type="ECO:0000256" key="19">
    <source>
        <dbReference type="ARBA" id="ARBA00060592"/>
    </source>
</evidence>
<reference evidence="24" key="1">
    <citation type="submission" date="2020-12" db="EMBL/GenBank/DDBJ databases">
        <title>Desulfobium dissulfuricans gen. nov., sp. nov., a novel mesophilic, sulfate-reducing bacterium isolated from a deep-sea hydrothermal vent.</title>
        <authorList>
            <person name="Hashimoto Y."/>
            <person name="Tame A."/>
            <person name="Sawayama S."/>
            <person name="Miyazaki J."/>
            <person name="Takai K."/>
            <person name="Nakagawa S."/>
        </authorList>
    </citation>
    <scope>NUCLEOTIDE SEQUENCE</scope>
    <source>
        <strain evidence="24">GF1</strain>
    </source>
</reference>
<keyword evidence="25" id="KW-1185">Reference proteome</keyword>
<evidence type="ECO:0000256" key="20">
    <source>
        <dbReference type="SAM" id="MobiDB-lite"/>
    </source>
</evidence>
<dbReference type="InterPro" id="IPR036950">
    <property type="entry name" value="PBP_transglycosylase"/>
</dbReference>
<dbReference type="InterPro" id="IPR050396">
    <property type="entry name" value="Glycosyltr_51/Transpeptidase"/>
</dbReference>
<evidence type="ECO:0000256" key="10">
    <source>
        <dbReference type="ARBA" id="ARBA00022801"/>
    </source>
</evidence>
<keyword evidence="6" id="KW-0645">Protease</keyword>
<dbReference type="InterPro" id="IPR001264">
    <property type="entry name" value="Glyco_trans_51"/>
</dbReference>
<dbReference type="PANTHER" id="PTHR32282">
    <property type="entry name" value="BINDING PROTEIN TRANSPEPTIDASE, PUTATIVE-RELATED"/>
    <property type="match status" value="1"/>
</dbReference>
<dbReference type="AlphaFoldDB" id="A0A915TZE5"/>
<dbReference type="GO" id="GO:0016020">
    <property type="term" value="C:membrane"/>
    <property type="evidence" value="ECO:0007669"/>
    <property type="project" value="UniProtKB-SubCell"/>
</dbReference>
<dbReference type="GO" id="GO:0071555">
    <property type="term" value="P:cell wall organization"/>
    <property type="evidence" value="ECO:0007669"/>
    <property type="project" value="UniProtKB-KW"/>
</dbReference>
<keyword evidence="10" id="KW-0378">Hydrolase</keyword>
<evidence type="ECO:0000259" key="22">
    <source>
        <dbReference type="Pfam" id="PF00905"/>
    </source>
</evidence>
<evidence type="ECO:0000256" key="3">
    <source>
        <dbReference type="ARBA" id="ARBA00007090"/>
    </source>
</evidence>
<keyword evidence="9 21" id="KW-0812">Transmembrane</keyword>
<dbReference type="GO" id="GO:0008658">
    <property type="term" value="F:penicillin binding"/>
    <property type="evidence" value="ECO:0007669"/>
    <property type="project" value="InterPro"/>
</dbReference>
<comment type="pathway">
    <text evidence="2">Cell wall biogenesis; peptidoglycan biosynthesis.</text>
</comment>
<evidence type="ECO:0000256" key="17">
    <source>
        <dbReference type="ARBA" id="ARBA00044770"/>
    </source>
</evidence>
<keyword evidence="16" id="KW-0961">Cell wall biogenesis/degradation</keyword>
<evidence type="ECO:0000256" key="11">
    <source>
        <dbReference type="ARBA" id="ARBA00022960"/>
    </source>
</evidence>
<comment type="similarity">
    <text evidence="4">In the N-terminal section; belongs to the glycosyltransferase 51 family.</text>
</comment>
<dbReference type="SUPFAM" id="SSF53955">
    <property type="entry name" value="Lysozyme-like"/>
    <property type="match status" value="1"/>
</dbReference>
<dbReference type="Gene3D" id="3.40.710.10">
    <property type="entry name" value="DD-peptidase/beta-lactamase superfamily"/>
    <property type="match status" value="1"/>
</dbReference>
<evidence type="ECO:0000256" key="5">
    <source>
        <dbReference type="ARBA" id="ARBA00022645"/>
    </source>
</evidence>
<name>A0A915TZE5_9BACT</name>
<evidence type="ECO:0000313" key="24">
    <source>
        <dbReference type="EMBL" id="BCO08109.1"/>
    </source>
</evidence>
<dbReference type="Pfam" id="PF00905">
    <property type="entry name" value="Transpeptidase"/>
    <property type="match status" value="1"/>
</dbReference>
<keyword evidence="13 21" id="KW-1133">Transmembrane helix</keyword>
<dbReference type="InterPro" id="IPR023346">
    <property type="entry name" value="Lysozyme-like_dom_sf"/>
</dbReference>
<dbReference type="GO" id="GO:0030288">
    <property type="term" value="C:outer membrane-bounded periplasmic space"/>
    <property type="evidence" value="ECO:0007669"/>
    <property type="project" value="TreeGrafter"/>
</dbReference>
<dbReference type="Gene3D" id="1.10.3810.10">
    <property type="entry name" value="Biosynthetic peptidoglycan transglycosylase-like"/>
    <property type="match status" value="1"/>
</dbReference>
<evidence type="ECO:0000256" key="21">
    <source>
        <dbReference type="SAM" id="Phobius"/>
    </source>
</evidence>
<sequence length="452" mass="50822">MQHLVKRQKKTSKRPARRPVWDHTHIIFFLMGTCGLVTLLVGFALAWFLSLDIPDIRTVDDYRPLVTTTLLDRHGRPVDAIYRENRIVLTWDQMPPLLPQAFVAAEDSRYWQHGGLDVWSIARAFINNLRSGRRSQGGSTITQQVTRSLMLSREKSYFRKVTEAILAYRLDRMLSKQEILTLYLNEIYLGEGAYGVEAASRTYFGKPASRLRLGEMALLAGLPQAPSRYSPLKHFSRARARQRYVLNRMAEDGLISAEEARRAFNEKITFQPASKARRTMNGYFTDYVRSRLEQLYGREELYRAGLTVWTTLDSELQERAVRAIRAGSEAVWQREQTPQPPQGALVALDNRTGRILAMVGGTDYDKSPYNRAVLANRQPGSVFKPLVYAAAFERGISPDLQLNDAPLSSATGTARSGRRRTTAIPGTGPQPCAKPSSIHATSLPSSCCVKSA</sequence>
<comment type="similarity">
    <text evidence="3">In the C-terminal section; belongs to the transpeptidase family.</text>
</comment>
<evidence type="ECO:0000313" key="25">
    <source>
        <dbReference type="Proteomes" id="UP001063350"/>
    </source>
</evidence>
<feature type="region of interest" description="Disordered" evidence="20">
    <location>
        <begin position="403"/>
        <end position="441"/>
    </location>
</feature>
<accession>A0A915TZE5</accession>
<evidence type="ECO:0000256" key="9">
    <source>
        <dbReference type="ARBA" id="ARBA00022692"/>
    </source>
</evidence>
<evidence type="ECO:0000256" key="8">
    <source>
        <dbReference type="ARBA" id="ARBA00022679"/>
    </source>
</evidence>
<dbReference type="Pfam" id="PF00912">
    <property type="entry name" value="Transgly"/>
    <property type="match status" value="1"/>
</dbReference>
<feature type="domain" description="Penicillin-binding protein transpeptidase" evidence="22">
    <location>
        <begin position="343"/>
        <end position="411"/>
    </location>
</feature>
<evidence type="ECO:0000256" key="14">
    <source>
        <dbReference type="ARBA" id="ARBA00023136"/>
    </source>
</evidence>
<comment type="subcellular location">
    <subcellularLocation>
        <location evidence="1">Membrane</location>
    </subcellularLocation>
</comment>
<evidence type="ECO:0000256" key="15">
    <source>
        <dbReference type="ARBA" id="ARBA00023268"/>
    </source>
</evidence>
<gene>
    <name evidence="24" type="ORF">GF1_04850</name>
</gene>
<dbReference type="EMBL" id="AP024233">
    <property type="protein sequence ID" value="BCO08109.1"/>
    <property type="molecule type" value="Genomic_DNA"/>
</dbReference>
<dbReference type="EC" id="2.4.99.28" evidence="17"/>
<feature type="transmembrane region" description="Helical" evidence="21">
    <location>
        <begin position="26"/>
        <end position="49"/>
    </location>
</feature>
<keyword evidence="14 21" id="KW-0472">Membrane</keyword>
<keyword evidence="8" id="KW-0808">Transferase</keyword>
<dbReference type="GO" id="GO:0006508">
    <property type="term" value="P:proteolysis"/>
    <property type="evidence" value="ECO:0007669"/>
    <property type="project" value="UniProtKB-KW"/>
</dbReference>
<dbReference type="PANTHER" id="PTHR32282:SF27">
    <property type="entry name" value="PENICILLIN-BINDING PROTEIN 1A"/>
    <property type="match status" value="1"/>
</dbReference>
<evidence type="ECO:0000256" key="13">
    <source>
        <dbReference type="ARBA" id="ARBA00022989"/>
    </source>
</evidence>
<evidence type="ECO:0000256" key="6">
    <source>
        <dbReference type="ARBA" id="ARBA00022670"/>
    </source>
</evidence>
<evidence type="ECO:0000256" key="7">
    <source>
        <dbReference type="ARBA" id="ARBA00022676"/>
    </source>
</evidence>
<dbReference type="GO" id="GO:0008360">
    <property type="term" value="P:regulation of cell shape"/>
    <property type="evidence" value="ECO:0007669"/>
    <property type="project" value="UniProtKB-KW"/>
</dbReference>
<keyword evidence="12" id="KW-0573">Peptidoglycan synthesis</keyword>
<comment type="catalytic activity">
    <reaction evidence="18">
        <text>[GlcNAc-(1-&gt;4)-Mur2Ac(oyl-L-Ala-gamma-D-Glu-L-Lys-D-Ala-D-Ala)](n)-di-trans,octa-cis-undecaprenyl diphosphate + beta-D-GlcNAc-(1-&gt;4)-Mur2Ac(oyl-L-Ala-gamma-D-Glu-L-Lys-D-Ala-D-Ala)-di-trans,octa-cis-undecaprenyl diphosphate = [GlcNAc-(1-&gt;4)-Mur2Ac(oyl-L-Ala-gamma-D-Glu-L-Lys-D-Ala-D-Ala)](n+1)-di-trans,octa-cis-undecaprenyl diphosphate + di-trans,octa-cis-undecaprenyl diphosphate + H(+)</text>
        <dbReference type="Rhea" id="RHEA:23708"/>
        <dbReference type="Rhea" id="RHEA-COMP:9602"/>
        <dbReference type="Rhea" id="RHEA-COMP:9603"/>
        <dbReference type="ChEBI" id="CHEBI:15378"/>
        <dbReference type="ChEBI" id="CHEBI:58405"/>
        <dbReference type="ChEBI" id="CHEBI:60033"/>
        <dbReference type="ChEBI" id="CHEBI:78435"/>
        <dbReference type="EC" id="2.4.99.28"/>
    </reaction>
</comment>
<organism evidence="24 25">
    <name type="scientific">Desulfolithobacter dissulfuricans</name>
    <dbReference type="NCBI Taxonomy" id="2795293"/>
    <lineage>
        <taxon>Bacteria</taxon>
        <taxon>Pseudomonadati</taxon>
        <taxon>Thermodesulfobacteriota</taxon>
        <taxon>Desulfobulbia</taxon>
        <taxon>Desulfobulbales</taxon>
        <taxon>Desulfobulbaceae</taxon>
        <taxon>Desulfolithobacter</taxon>
    </lineage>
</organism>
<keyword evidence="11" id="KW-0133">Cell shape</keyword>
<keyword evidence="5" id="KW-0121">Carboxypeptidase</keyword>
<evidence type="ECO:0000256" key="4">
    <source>
        <dbReference type="ARBA" id="ARBA00007739"/>
    </source>
</evidence>
<dbReference type="Proteomes" id="UP001063350">
    <property type="component" value="Chromosome"/>
</dbReference>
<evidence type="ECO:0000256" key="18">
    <source>
        <dbReference type="ARBA" id="ARBA00049902"/>
    </source>
</evidence>
<evidence type="ECO:0000256" key="1">
    <source>
        <dbReference type="ARBA" id="ARBA00004370"/>
    </source>
</evidence>
<keyword evidence="15" id="KW-0511">Multifunctional enzyme</keyword>
<dbReference type="FunFam" id="1.10.3810.10:FF:000003">
    <property type="entry name" value="Penicillin-binding protein 1a"/>
    <property type="match status" value="1"/>
</dbReference>
<keyword evidence="7" id="KW-0328">Glycosyltransferase</keyword>